<keyword evidence="2" id="KW-0436">Ligase</keyword>
<protein>
    <recommendedName>
        <fullName evidence="5">Acyl-CoA synthetase</fullName>
    </recommendedName>
</protein>
<sequence length="628" mass="67004">MSTGTPSVAGSPRVIAGVAVSPLIAEPDESWTIPWLLAGRIERAPERTIIERKSPLGNTWVPISARSFGEEVARIASGFMGLGLEPGQAVGLMAHTSYEWTLLDMAIARAGLVSVPIYETDSAEQIEWIVEDSALRLVITESTALAEIVRQAVAAYSTAHEDAHSVDILSLDRDALTDLTTAGAEISRAALDARTAGISASDIYSIIYTSGTTGRPKGVELTHRTVAGLAWNGVRWIPDVLFLEDTRLLLFLPLAHSYARFLQTLALAGNGVLGHSDPKTLLPDLKAFGPTYVLAVPRVLEKIYNAADAKAGSGAKLKVFRWAAKTAIAYSRALDTPQGPSAALKAQHAAADRLVFRTIRALLGPNARYAISGGGPLGERLGHFYRGLGLIILEGYGLTETIGPTSVNLDIRNKIGTVGPPVCGNKVRVSADGELEVTGLGVFSGYHNNPAANAESFTDDGWFRTGDIGSIDDDGWIRITGRKKELIVTAGGKNVAPAILEDRLRGHPLVSQVVVVGDGEPFIAALVTLDKEMLPQWLVNHGLAEMDVVEASHHPQVLAALDRAVARANRAVSRAESIRAYRVLTTDFTEANGLLTPSLKVKRAEVMRVHADAVADIYASTRKGPQDG</sequence>
<dbReference type="PANTHER" id="PTHR43272:SF32">
    <property type="entry name" value="AMP-DEPENDENT SYNTHETASE_LIGASE DOMAIN-CONTAINING PROTEIN"/>
    <property type="match status" value="1"/>
</dbReference>
<evidence type="ECO:0000256" key="4">
    <source>
        <dbReference type="ARBA" id="ARBA00023098"/>
    </source>
</evidence>
<name>A0A7T0LNA3_9ACTO</name>
<comment type="similarity">
    <text evidence="1">Belongs to the ATP-dependent AMP-binding enzyme family.</text>
</comment>
<dbReference type="Proteomes" id="UP000594637">
    <property type="component" value="Chromosome"/>
</dbReference>
<evidence type="ECO:0000256" key="2">
    <source>
        <dbReference type="ARBA" id="ARBA00022598"/>
    </source>
</evidence>
<dbReference type="KEGG" id="arep:ID810_04420"/>
<keyword evidence="8" id="KW-1185">Reference proteome</keyword>
<evidence type="ECO:0000259" key="6">
    <source>
        <dbReference type="Pfam" id="PF00501"/>
    </source>
</evidence>
<dbReference type="PROSITE" id="PS00455">
    <property type="entry name" value="AMP_BINDING"/>
    <property type="match status" value="1"/>
</dbReference>
<dbReference type="Gene3D" id="3.40.50.12780">
    <property type="entry name" value="N-terminal domain of ligase-like"/>
    <property type="match status" value="1"/>
</dbReference>
<evidence type="ECO:0000256" key="3">
    <source>
        <dbReference type="ARBA" id="ARBA00022832"/>
    </source>
</evidence>
<evidence type="ECO:0000313" key="8">
    <source>
        <dbReference type="Proteomes" id="UP000594637"/>
    </source>
</evidence>
<dbReference type="PANTHER" id="PTHR43272">
    <property type="entry name" value="LONG-CHAIN-FATTY-ACID--COA LIGASE"/>
    <property type="match status" value="1"/>
</dbReference>
<dbReference type="GO" id="GO:0004467">
    <property type="term" value="F:long-chain fatty acid-CoA ligase activity"/>
    <property type="evidence" value="ECO:0007669"/>
    <property type="project" value="TreeGrafter"/>
</dbReference>
<evidence type="ECO:0000313" key="7">
    <source>
        <dbReference type="EMBL" id="QPL06553.1"/>
    </source>
</evidence>
<dbReference type="InterPro" id="IPR020845">
    <property type="entry name" value="AMP-binding_CS"/>
</dbReference>
<dbReference type="EMBL" id="CP063989">
    <property type="protein sequence ID" value="QPL06553.1"/>
    <property type="molecule type" value="Genomic_DNA"/>
</dbReference>
<reference evidence="7 8" key="1">
    <citation type="submission" date="2020-11" db="EMBL/GenBank/DDBJ databases">
        <title>Actinomyces sp. ZJ750.</title>
        <authorList>
            <person name="Zhou J."/>
        </authorList>
    </citation>
    <scope>NUCLEOTIDE SEQUENCE [LARGE SCALE GENOMIC DNA]</scope>
    <source>
        <strain evidence="7 8">ZJ750</strain>
    </source>
</reference>
<gene>
    <name evidence="7" type="ORF">ID810_04420</name>
</gene>
<evidence type="ECO:0000256" key="1">
    <source>
        <dbReference type="ARBA" id="ARBA00006432"/>
    </source>
</evidence>
<dbReference type="InterPro" id="IPR042099">
    <property type="entry name" value="ANL_N_sf"/>
</dbReference>
<feature type="domain" description="AMP-dependent synthetase/ligase" evidence="6">
    <location>
        <begin position="41"/>
        <end position="446"/>
    </location>
</feature>
<dbReference type="CDD" id="cd05907">
    <property type="entry name" value="VL_LC_FACS_like"/>
    <property type="match status" value="1"/>
</dbReference>
<dbReference type="SUPFAM" id="SSF56801">
    <property type="entry name" value="Acetyl-CoA synthetase-like"/>
    <property type="match status" value="1"/>
</dbReference>
<organism evidence="7 8">
    <name type="scientific">Actinomyces respiraculi</name>
    <dbReference type="NCBI Taxonomy" id="2744574"/>
    <lineage>
        <taxon>Bacteria</taxon>
        <taxon>Bacillati</taxon>
        <taxon>Actinomycetota</taxon>
        <taxon>Actinomycetes</taxon>
        <taxon>Actinomycetales</taxon>
        <taxon>Actinomycetaceae</taxon>
        <taxon>Actinomyces</taxon>
    </lineage>
</organism>
<accession>A0A7T0LNA3</accession>
<dbReference type="Pfam" id="PF23562">
    <property type="entry name" value="AMP-binding_C_3"/>
    <property type="match status" value="1"/>
</dbReference>
<dbReference type="RefSeq" id="WP_166855738.1">
    <property type="nucleotide sequence ID" value="NZ_CP063989.1"/>
</dbReference>
<keyword evidence="4" id="KW-0443">Lipid metabolism</keyword>
<dbReference type="InterPro" id="IPR000873">
    <property type="entry name" value="AMP-dep_synth/lig_dom"/>
</dbReference>
<dbReference type="AlphaFoldDB" id="A0A7T0LNA3"/>
<keyword evidence="3" id="KW-0276">Fatty acid metabolism</keyword>
<proteinExistence type="inferred from homology"/>
<dbReference type="GO" id="GO:0016020">
    <property type="term" value="C:membrane"/>
    <property type="evidence" value="ECO:0007669"/>
    <property type="project" value="TreeGrafter"/>
</dbReference>
<dbReference type="Pfam" id="PF00501">
    <property type="entry name" value="AMP-binding"/>
    <property type="match status" value="1"/>
</dbReference>
<evidence type="ECO:0000256" key="5">
    <source>
        <dbReference type="ARBA" id="ARBA00032875"/>
    </source>
</evidence>